<evidence type="ECO:0000256" key="18">
    <source>
        <dbReference type="ARBA" id="ARBA00023180"/>
    </source>
</evidence>
<evidence type="ECO:0000256" key="6">
    <source>
        <dbReference type="ARBA" id="ARBA00022527"/>
    </source>
</evidence>
<evidence type="ECO:0000256" key="12">
    <source>
        <dbReference type="ARBA" id="ARBA00022777"/>
    </source>
</evidence>
<dbReference type="InterPro" id="IPR011009">
    <property type="entry name" value="Kinase-like_dom_sf"/>
</dbReference>
<evidence type="ECO:0000256" key="2">
    <source>
        <dbReference type="ARBA" id="ARBA00008536"/>
    </source>
</evidence>
<feature type="binding site" evidence="21">
    <location>
        <position position="754"/>
    </location>
    <ligand>
        <name>ATP</name>
        <dbReference type="ChEBI" id="CHEBI:30616"/>
    </ligand>
</feature>
<gene>
    <name evidence="23" type="ORF">Scaly_2915700</name>
</gene>
<keyword evidence="10" id="KW-0677">Repeat</keyword>
<keyword evidence="13 21" id="KW-0067">ATP-binding</keyword>
<protein>
    <recommendedName>
        <fullName evidence="4">non-specific serine/threonine protein kinase</fullName>
        <ecNumber evidence="4">2.7.11.1</ecNumber>
    </recommendedName>
</protein>
<keyword evidence="15" id="KW-0472">Membrane</keyword>
<evidence type="ECO:0000256" key="14">
    <source>
        <dbReference type="ARBA" id="ARBA00022989"/>
    </source>
</evidence>
<evidence type="ECO:0000256" key="11">
    <source>
        <dbReference type="ARBA" id="ARBA00022741"/>
    </source>
</evidence>
<dbReference type="CDD" id="cd14066">
    <property type="entry name" value="STKc_IRAK"/>
    <property type="match status" value="1"/>
</dbReference>
<dbReference type="PANTHER" id="PTHR27006">
    <property type="entry name" value="PROMASTIGOTE SURFACE ANTIGEN PROTEIN PSA"/>
    <property type="match status" value="1"/>
</dbReference>
<evidence type="ECO:0000256" key="5">
    <source>
        <dbReference type="ARBA" id="ARBA00022475"/>
    </source>
</evidence>
<evidence type="ECO:0000256" key="3">
    <source>
        <dbReference type="ARBA" id="ARBA00010217"/>
    </source>
</evidence>
<evidence type="ECO:0000259" key="22">
    <source>
        <dbReference type="PROSITE" id="PS50011"/>
    </source>
</evidence>
<evidence type="ECO:0000256" key="4">
    <source>
        <dbReference type="ARBA" id="ARBA00012513"/>
    </source>
</evidence>
<sequence length="1675" mass="187196">MGIARGVRYLHQDSGLRIIHRNIEISNILLEAEMNPKISEFEVARTLAEHQTESGSTCTVGNLGTFSYMPPEYANHGKCSFKSDVYSFGVTVLEIVSSRTNYCYTPKPIFIFRYAWMLWNEGKAVDLVDESLEGAFPVEEALRCIQVALLFTQEEPYDRPEMHSVIKMLEGEELILEPLRPAIPGYDDAVFGRLVVMQHSNSLLRNEETSAEVADSADRLSILKFPICTLEAVAADVPPQRDFDMMPYKVMTLQKPFVGGTRQPNPLIQPAMPNAHPPELGRAQLVIVSMRQYGSIGDVSINSGSVGTSSALNGREWVGDVKPKLPSLLQLKGSSTTSTAIHKLISADPVPHNTARISLSQFSYAILLNPGQKIIRLHFNPSPYAGFRGLRDFFTVEAGPFTLLSNFSASLTADALALKSFAKEFCLNIRENEQLLTFSPATSPSRDSTYAFINGIEIISVPAGLSYFDGRDTGIQVVGQKSVVNVDHNTALEIVHRLSIRPNPVLSAGDFDGVFPTWAIENANKSRNDTWKVPVDVGFRYLTRLHFSEVGLKIAGNSDVVFKVLINEIIAQTNIDIAKESVENSIPRYMDYMVMMRGHKREGKRDILISLLSYDELIDGRGLLAGIEVFKLSNPDNNLASPNPLPPQQDSPSWIIQILLSVLGRTNAMTTFAVTMLALVNIIVHKLREIWEAGSSEEKNKPSARAERLCRRFSLAEIRLATRNFSDALFIGRGGFGKVYKGLIDKGQTIVAVKRLKSNSRQGAHEFLMEIETLSELRHVNLVSLIGYCNEHGEMILVYDYMAGGTLADQLYKLQRENSHCTSLTWKQRLNICIGAGRGLDYLHTGHGVIHRDVKASNILLDENLVAKVSDFGLAKHENRSTSQSHISTKVKGTKGYLDAHYMSTGKLTRKSDTYAFGVVLLELLCGRPAVDLMLPEDEQILTKWAGENISEGKVDEIVASSLRGEISDGSLKAFIEIAGRCLLDEPKKRPTMAQVMLQLEFALEQQESKQLLALNEIASVSDNVCPCNDEIDLSPKTGQLKLASIDVQNLTPRPIEQANSKAVSAGFQSGRKDGRKAKTYKPSRLWPWDAFWNRVRPPKKKELLLSETDEEICEANIKLNKFDWKTVAAVTNQFSSSQLIGQGRNGAVYKAVLPTGQLVAVKRHSSSSLLSLKEFNAEIFFLPNIMHQNIIKILGYCIHKKEKLLVYEFLQNGSLDTFIGPRHHLQWPTRFNIIMGIARGLLYLHQDSGLRIIHRDIKTSNILLDTEMNPKISDFAFARTLAYDQSELGTARVVGTFDYMSPEYAIHGKFSFKSDVYSFGITALEIVSGRRHQQHKPYQESNVLPDYAWKLWNEGKAVDLVDESCVGAFPVEEALRCIQVGLLCTQEEPNHRPEMYSVLKMLEGEEPVVEPQKPPPRASLLYHEAMFLMQGSNSMTHCKDGVLPTGQVVAVKRHSSSSMQGLKVFKNEILLPANLQHRNIIKLLGYCIHRDEKLLVYEFMENRSLDAYGGFGFARTLAEHQTESETTCIVGTSCYIPPEYARHGIFSFKTDVYSFGITVLEIVNGRRNYCYTPNQERMALLHYAWVLWNEGKAVDLVDESLGGAFAVEEALRCIQVGLLCTQDESYYRPEMHSVIKMLEGEELILEPQPPASLFNDDAASASDATFEYDDTLQR</sequence>
<dbReference type="SUPFAM" id="SSF56112">
    <property type="entry name" value="Protein kinase-like (PK-like)"/>
    <property type="match status" value="4"/>
</dbReference>
<dbReference type="PANTHER" id="PTHR27006:SF606">
    <property type="entry name" value="INTERLEUKIN-1 RECEPTOR-ASSOCIATED KINASE 4"/>
    <property type="match status" value="1"/>
</dbReference>
<evidence type="ECO:0000256" key="10">
    <source>
        <dbReference type="ARBA" id="ARBA00022737"/>
    </source>
</evidence>
<feature type="domain" description="Protein kinase" evidence="22">
    <location>
        <begin position="1"/>
        <end position="175"/>
    </location>
</feature>
<dbReference type="FunFam" id="2.60.120.430:FF:000003">
    <property type="entry name" value="FERONIA receptor-like kinase"/>
    <property type="match status" value="1"/>
</dbReference>
<evidence type="ECO:0000256" key="1">
    <source>
        <dbReference type="ARBA" id="ARBA00004251"/>
    </source>
</evidence>
<evidence type="ECO:0000256" key="8">
    <source>
        <dbReference type="ARBA" id="ARBA00022692"/>
    </source>
</evidence>
<keyword evidence="8" id="KW-0812">Transmembrane</keyword>
<dbReference type="Gene3D" id="2.60.120.430">
    <property type="entry name" value="Galactose-binding lectin"/>
    <property type="match status" value="2"/>
</dbReference>
<keyword evidence="5" id="KW-1003">Cell membrane</keyword>
<keyword evidence="9" id="KW-0732">Signal</keyword>
<evidence type="ECO:0000256" key="15">
    <source>
        <dbReference type="ARBA" id="ARBA00023136"/>
    </source>
</evidence>
<evidence type="ECO:0000256" key="17">
    <source>
        <dbReference type="ARBA" id="ARBA00023170"/>
    </source>
</evidence>
<comment type="subcellular location">
    <subcellularLocation>
        <location evidence="1">Cell membrane</location>
        <topology evidence="1">Single-pass type I membrane protein</topology>
    </subcellularLocation>
</comment>
<name>A0AAW2KX95_9LAMI</name>
<dbReference type="EC" id="2.7.11.1" evidence="4"/>
<evidence type="ECO:0000256" key="7">
    <source>
        <dbReference type="ARBA" id="ARBA00022679"/>
    </source>
</evidence>
<keyword evidence="12 23" id="KW-0418">Kinase</keyword>
<dbReference type="Pfam" id="PF07714">
    <property type="entry name" value="PK_Tyr_Ser-Thr"/>
    <property type="match status" value="5"/>
</dbReference>
<dbReference type="Gene3D" id="1.10.510.10">
    <property type="entry name" value="Transferase(Phosphotransferase) domain 1"/>
    <property type="match status" value="4"/>
</dbReference>
<dbReference type="PROSITE" id="PS00108">
    <property type="entry name" value="PROTEIN_KINASE_ST"/>
    <property type="match status" value="2"/>
</dbReference>
<feature type="binding site" evidence="21">
    <location>
        <position position="1163"/>
    </location>
    <ligand>
        <name>ATP</name>
        <dbReference type="ChEBI" id="CHEBI:30616"/>
    </ligand>
</feature>
<dbReference type="PROSITE" id="PS50011">
    <property type="entry name" value="PROTEIN_KINASE_DOM"/>
    <property type="match status" value="3"/>
</dbReference>
<keyword evidence="7" id="KW-0808">Transferase</keyword>
<comment type="catalytic activity">
    <reaction evidence="19">
        <text>L-threonyl-[protein] + ATP = O-phospho-L-threonyl-[protein] + ADP + H(+)</text>
        <dbReference type="Rhea" id="RHEA:46608"/>
        <dbReference type="Rhea" id="RHEA-COMP:11060"/>
        <dbReference type="Rhea" id="RHEA-COMP:11605"/>
        <dbReference type="ChEBI" id="CHEBI:15378"/>
        <dbReference type="ChEBI" id="CHEBI:30013"/>
        <dbReference type="ChEBI" id="CHEBI:30616"/>
        <dbReference type="ChEBI" id="CHEBI:61977"/>
        <dbReference type="ChEBI" id="CHEBI:456216"/>
        <dbReference type="EC" id="2.7.11.1"/>
    </reaction>
</comment>
<dbReference type="GO" id="GO:0005524">
    <property type="term" value="F:ATP binding"/>
    <property type="evidence" value="ECO:0007669"/>
    <property type="project" value="UniProtKB-UniRule"/>
</dbReference>
<dbReference type="FunFam" id="3.30.200.20:FF:000039">
    <property type="entry name" value="receptor-like protein kinase FERONIA"/>
    <property type="match status" value="1"/>
</dbReference>
<evidence type="ECO:0000256" key="21">
    <source>
        <dbReference type="PROSITE-ProRule" id="PRU10141"/>
    </source>
</evidence>
<evidence type="ECO:0000313" key="23">
    <source>
        <dbReference type="EMBL" id="KAL0311714.1"/>
    </source>
</evidence>
<keyword evidence="18" id="KW-0325">Glycoprotein</keyword>
<evidence type="ECO:0000256" key="16">
    <source>
        <dbReference type="ARBA" id="ARBA00023157"/>
    </source>
</evidence>
<reference evidence="23" key="1">
    <citation type="submission" date="2020-06" db="EMBL/GenBank/DDBJ databases">
        <authorList>
            <person name="Li T."/>
            <person name="Hu X."/>
            <person name="Zhang T."/>
            <person name="Song X."/>
            <person name="Zhang H."/>
            <person name="Dai N."/>
            <person name="Sheng W."/>
            <person name="Hou X."/>
            <person name="Wei L."/>
        </authorList>
    </citation>
    <scope>NUCLEOTIDE SEQUENCE</scope>
    <source>
        <strain evidence="23">KEN8</strain>
        <tissue evidence="23">Leaf</tissue>
    </source>
</reference>
<dbReference type="GO" id="GO:0005886">
    <property type="term" value="C:plasma membrane"/>
    <property type="evidence" value="ECO:0007669"/>
    <property type="project" value="UniProtKB-SubCell"/>
</dbReference>
<dbReference type="PROSITE" id="PS00107">
    <property type="entry name" value="PROTEIN_KINASE_ATP"/>
    <property type="match status" value="2"/>
</dbReference>
<dbReference type="InterPro" id="IPR017441">
    <property type="entry name" value="Protein_kinase_ATP_BS"/>
</dbReference>
<feature type="domain" description="Protein kinase" evidence="22">
    <location>
        <begin position="725"/>
        <end position="1003"/>
    </location>
</feature>
<dbReference type="FunFam" id="1.10.510.10:FF:000240">
    <property type="entry name" value="Lectin-domain containing receptor kinase A4.3"/>
    <property type="match status" value="1"/>
</dbReference>
<comment type="caution">
    <text evidence="23">The sequence shown here is derived from an EMBL/GenBank/DDBJ whole genome shotgun (WGS) entry which is preliminary data.</text>
</comment>
<comment type="catalytic activity">
    <reaction evidence="20">
        <text>L-seryl-[protein] + ATP = O-phospho-L-seryl-[protein] + ADP + H(+)</text>
        <dbReference type="Rhea" id="RHEA:17989"/>
        <dbReference type="Rhea" id="RHEA-COMP:9863"/>
        <dbReference type="Rhea" id="RHEA-COMP:11604"/>
        <dbReference type="ChEBI" id="CHEBI:15378"/>
        <dbReference type="ChEBI" id="CHEBI:29999"/>
        <dbReference type="ChEBI" id="CHEBI:30616"/>
        <dbReference type="ChEBI" id="CHEBI:83421"/>
        <dbReference type="ChEBI" id="CHEBI:456216"/>
        <dbReference type="EC" id="2.7.11.1"/>
    </reaction>
</comment>
<evidence type="ECO:0000256" key="13">
    <source>
        <dbReference type="ARBA" id="ARBA00022840"/>
    </source>
</evidence>
<keyword evidence="16" id="KW-1015">Disulfide bond</keyword>
<accession>A0AAW2KX95</accession>
<organism evidence="23">
    <name type="scientific">Sesamum calycinum</name>
    <dbReference type="NCBI Taxonomy" id="2727403"/>
    <lineage>
        <taxon>Eukaryota</taxon>
        <taxon>Viridiplantae</taxon>
        <taxon>Streptophyta</taxon>
        <taxon>Embryophyta</taxon>
        <taxon>Tracheophyta</taxon>
        <taxon>Spermatophyta</taxon>
        <taxon>Magnoliopsida</taxon>
        <taxon>eudicotyledons</taxon>
        <taxon>Gunneridae</taxon>
        <taxon>Pentapetalae</taxon>
        <taxon>asterids</taxon>
        <taxon>lamiids</taxon>
        <taxon>Lamiales</taxon>
        <taxon>Pedaliaceae</taxon>
        <taxon>Sesamum</taxon>
    </lineage>
</organism>
<keyword evidence="17 23" id="KW-0675">Receptor</keyword>
<dbReference type="InterPro" id="IPR001245">
    <property type="entry name" value="Ser-Thr/Tyr_kinase_cat_dom"/>
</dbReference>
<dbReference type="FunFam" id="1.10.510.10:FF:000060">
    <property type="entry name" value="G-type lectin S-receptor-like serine/threonine-protein kinase"/>
    <property type="match status" value="1"/>
</dbReference>
<dbReference type="EMBL" id="JACGWM010000151">
    <property type="protein sequence ID" value="KAL0311714.1"/>
    <property type="molecule type" value="Genomic_DNA"/>
</dbReference>
<dbReference type="SMART" id="SM00220">
    <property type="entry name" value="S_TKc"/>
    <property type="match status" value="2"/>
</dbReference>
<dbReference type="InterPro" id="IPR000719">
    <property type="entry name" value="Prot_kinase_dom"/>
</dbReference>
<proteinExistence type="inferred from homology"/>
<reference evidence="23" key="2">
    <citation type="journal article" date="2024" name="Plant">
        <title>Genomic evolution and insights into agronomic trait innovations of Sesamum species.</title>
        <authorList>
            <person name="Miao H."/>
            <person name="Wang L."/>
            <person name="Qu L."/>
            <person name="Liu H."/>
            <person name="Sun Y."/>
            <person name="Le M."/>
            <person name="Wang Q."/>
            <person name="Wei S."/>
            <person name="Zheng Y."/>
            <person name="Lin W."/>
            <person name="Duan Y."/>
            <person name="Cao H."/>
            <person name="Xiong S."/>
            <person name="Wang X."/>
            <person name="Wei L."/>
            <person name="Li C."/>
            <person name="Ma Q."/>
            <person name="Ju M."/>
            <person name="Zhao R."/>
            <person name="Li G."/>
            <person name="Mu C."/>
            <person name="Tian Q."/>
            <person name="Mei H."/>
            <person name="Zhang T."/>
            <person name="Gao T."/>
            <person name="Zhang H."/>
        </authorList>
    </citation>
    <scope>NUCLEOTIDE SEQUENCE</scope>
    <source>
        <strain evidence="23">KEN8</strain>
    </source>
</reference>
<keyword evidence="6" id="KW-0723">Serine/threonine-protein kinase</keyword>
<evidence type="ECO:0000256" key="20">
    <source>
        <dbReference type="ARBA" id="ARBA00048679"/>
    </source>
</evidence>
<feature type="domain" description="Protein kinase" evidence="22">
    <location>
        <begin position="1135"/>
        <end position="1410"/>
    </location>
</feature>
<dbReference type="Gene3D" id="3.30.200.20">
    <property type="entry name" value="Phosphorylase Kinase, domain 1"/>
    <property type="match status" value="3"/>
</dbReference>
<evidence type="ECO:0000256" key="19">
    <source>
        <dbReference type="ARBA" id="ARBA00047899"/>
    </source>
</evidence>
<keyword evidence="11 21" id="KW-0547">Nucleotide-binding</keyword>
<comment type="similarity">
    <text evidence="2">In the N-terminal section; belongs to the leguminous lectin family.</text>
</comment>
<comment type="similarity">
    <text evidence="3">In the C-terminal section; belongs to the protein kinase superfamily. Ser/Thr protein kinase family.</text>
</comment>
<dbReference type="FunFam" id="1.10.510.10:FF:000129">
    <property type="entry name" value="cysteine-rich receptor-like protein kinase 10"/>
    <property type="match status" value="1"/>
</dbReference>
<keyword evidence="14" id="KW-1133">Transmembrane helix</keyword>
<dbReference type="InterPro" id="IPR008271">
    <property type="entry name" value="Ser/Thr_kinase_AS"/>
</dbReference>
<dbReference type="GO" id="GO:0004674">
    <property type="term" value="F:protein serine/threonine kinase activity"/>
    <property type="evidence" value="ECO:0007669"/>
    <property type="project" value="UniProtKB-KW"/>
</dbReference>
<evidence type="ECO:0000256" key="9">
    <source>
        <dbReference type="ARBA" id="ARBA00022729"/>
    </source>
</evidence>
<dbReference type="GO" id="GO:0002229">
    <property type="term" value="P:defense response to oomycetes"/>
    <property type="evidence" value="ECO:0007669"/>
    <property type="project" value="UniProtKB-ARBA"/>
</dbReference>